<feature type="domain" description="FAD-binding" evidence="1">
    <location>
        <begin position="3"/>
        <end position="301"/>
    </location>
</feature>
<dbReference type="PRINTS" id="PR00420">
    <property type="entry name" value="RNGMNOXGNASE"/>
</dbReference>
<dbReference type="GO" id="GO:0016628">
    <property type="term" value="F:oxidoreductase activity, acting on the CH-CH group of donors, NAD or NADP as acceptor"/>
    <property type="evidence" value="ECO:0007669"/>
    <property type="project" value="InterPro"/>
</dbReference>
<evidence type="ECO:0000313" key="2">
    <source>
        <dbReference type="EMBL" id="OEJ75308.1"/>
    </source>
</evidence>
<evidence type="ECO:0000259" key="1">
    <source>
        <dbReference type="Pfam" id="PF01494"/>
    </source>
</evidence>
<dbReference type="RefSeq" id="WP_069967038.1">
    <property type="nucleotide sequence ID" value="NZ_CM124774.1"/>
</dbReference>
<dbReference type="Pfam" id="PF01494">
    <property type="entry name" value="FAD_binding_3"/>
    <property type="match status" value="1"/>
</dbReference>
<sequence>MLDCIIVGAGPAGSAAAYHLAKQGRSVLVVEKASLPRYKPCSGGVSPAIAQWFDFDFAPAISLHVTRLRYTWQLEDAVDAKLKDSQPMWVVRRDEFDRYLLQQAQQQGAQISPETTVTGIQFQGDHWQVSTNREPLTARYLIAADGANSAVSQWLGFKPVQPRPAGILEVQTEVSDPPVIHFDFGSIKNGFMWSFPKADGYSITAASFRGNAPKDLKSVLLDYAKSVGIDTSNSQYYEHGLAVWESDRPLHAQNALLVGEAACLVDPLSGEGIRPAILSGVKAAQAIDSALGGKASALEDYSAAIAEEWGADMAWAQKLAGAFYRFPGIGYKAAVKRPSATELMGKILCGQLRYGEVAGRALKRLSGGLLRG</sequence>
<dbReference type="InterPro" id="IPR050407">
    <property type="entry name" value="Geranylgeranyl_reductase"/>
</dbReference>
<reference evidence="2" key="1">
    <citation type="submission" date="2016-09" db="EMBL/GenBank/DDBJ databases">
        <title>Draft genome of thermotolerant cyanobacterium Desertifilum sp. strain IPPAS B-1220.</title>
        <authorList>
            <person name="Sinetova M.A."/>
            <person name="Bolakhan K."/>
            <person name="Zayadan B.K."/>
            <person name="Mironov K.S."/>
            <person name="Ustinova V."/>
            <person name="Kupriyanova E.V."/>
            <person name="Sidorov R.A."/>
            <person name="Skrypnik A.N."/>
            <person name="Gogoleva N.E."/>
            <person name="Gogolev Y.V."/>
            <person name="Los D.A."/>
        </authorList>
    </citation>
    <scope>NUCLEOTIDE SEQUENCE [LARGE SCALE GENOMIC DNA]</scope>
    <source>
        <strain evidence="2">IPPAS B-1220</strain>
    </source>
</reference>
<dbReference type="OrthoDB" id="9806565at2"/>
<dbReference type="InterPro" id="IPR036188">
    <property type="entry name" value="FAD/NAD-bd_sf"/>
</dbReference>
<dbReference type="InterPro" id="IPR002938">
    <property type="entry name" value="FAD-bd"/>
</dbReference>
<proteinExistence type="predicted"/>
<dbReference type="PANTHER" id="PTHR42685">
    <property type="entry name" value="GERANYLGERANYL DIPHOSPHATE REDUCTASE"/>
    <property type="match status" value="1"/>
</dbReference>
<dbReference type="GO" id="GO:0071949">
    <property type="term" value="F:FAD binding"/>
    <property type="evidence" value="ECO:0007669"/>
    <property type="project" value="InterPro"/>
</dbReference>
<dbReference type="PANTHER" id="PTHR42685:SF22">
    <property type="entry name" value="CONDITIONED MEDIUM FACTOR RECEPTOR 1"/>
    <property type="match status" value="1"/>
</dbReference>
<dbReference type="SUPFAM" id="SSF51905">
    <property type="entry name" value="FAD/NAD(P)-binding domain"/>
    <property type="match status" value="1"/>
</dbReference>
<dbReference type="NCBIfam" id="TIGR02032">
    <property type="entry name" value="GG-red-SF"/>
    <property type="match status" value="1"/>
</dbReference>
<comment type="caution">
    <text evidence="2">The sequence shown here is derived from an EMBL/GenBank/DDBJ whole genome shotgun (WGS) entry which is preliminary data.</text>
</comment>
<accession>A0A1E5QL04</accession>
<gene>
    <name evidence="2" type="ORF">BH720_09930</name>
</gene>
<organism evidence="2">
    <name type="scientific">Desertifilum tharense IPPAS B-1220</name>
    <dbReference type="NCBI Taxonomy" id="1781255"/>
    <lineage>
        <taxon>Bacteria</taxon>
        <taxon>Bacillati</taxon>
        <taxon>Cyanobacteriota</taxon>
        <taxon>Cyanophyceae</taxon>
        <taxon>Desertifilales</taxon>
        <taxon>Desertifilaceae</taxon>
        <taxon>Desertifilum</taxon>
    </lineage>
</organism>
<name>A0A1E5QL04_9CYAN</name>
<dbReference type="EMBL" id="MJGC01000052">
    <property type="protein sequence ID" value="OEJ75308.1"/>
    <property type="molecule type" value="Genomic_DNA"/>
</dbReference>
<dbReference type="InterPro" id="IPR011777">
    <property type="entry name" value="Geranylgeranyl_Rdtase_fam"/>
</dbReference>
<dbReference type="Gene3D" id="3.50.50.60">
    <property type="entry name" value="FAD/NAD(P)-binding domain"/>
    <property type="match status" value="1"/>
</dbReference>
<dbReference type="AlphaFoldDB" id="A0A1E5QL04"/>
<protein>
    <submittedName>
        <fullName evidence="2">NAD-binding protein</fullName>
    </submittedName>
</protein>
<dbReference type="STRING" id="1781255.BH720_09930"/>